<keyword evidence="3" id="KW-1185">Reference proteome</keyword>
<dbReference type="InterPro" id="IPR051200">
    <property type="entry name" value="Host-pathogen_enzymatic-act"/>
</dbReference>
<proteinExistence type="predicted"/>
<dbReference type="SUPFAM" id="SSF51004">
    <property type="entry name" value="C-terminal (heme d1) domain of cytochrome cd1-nitrite reductase"/>
    <property type="match status" value="1"/>
</dbReference>
<dbReference type="RefSeq" id="WP_236657279.1">
    <property type="nucleotide sequence ID" value="NZ_CP030840.1"/>
</dbReference>
<evidence type="ECO:0000256" key="1">
    <source>
        <dbReference type="SAM" id="SignalP"/>
    </source>
</evidence>
<reference evidence="2 3" key="1">
    <citation type="journal article" date="2018" name="Front. Microbiol.">
        <title>Hydrolytic Capabilities as a Key to Environmental Success: Chitinolytic and Cellulolytic Acidobacteria From Acidic Sub-arctic Soils and Boreal Peatlands.</title>
        <authorList>
            <person name="Belova S.E."/>
            <person name="Ravin N.V."/>
            <person name="Pankratov T.A."/>
            <person name="Rakitin A.L."/>
            <person name="Ivanova A.A."/>
            <person name="Beletsky A.V."/>
            <person name="Mardanov A.V."/>
            <person name="Sinninghe Damste J.S."/>
            <person name="Dedysh S.N."/>
        </authorList>
    </citation>
    <scope>NUCLEOTIDE SEQUENCE [LARGE SCALE GENOMIC DNA]</scope>
    <source>
        <strain evidence="2 3">SBC82</strain>
    </source>
</reference>
<dbReference type="InterPro" id="IPR011048">
    <property type="entry name" value="Haem_d1_sf"/>
</dbReference>
<protein>
    <submittedName>
        <fullName evidence="2">Collagen triple helix repeat domain protein</fullName>
    </submittedName>
</protein>
<dbReference type="PANTHER" id="PTHR47197">
    <property type="entry name" value="PROTEIN NIRF"/>
    <property type="match status" value="1"/>
</dbReference>
<dbReference type="AlphaFoldDB" id="A0A2Z5FV69"/>
<evidence type="ECO:0000313" key="2">
    <source>
        <dbReference type="EMBL" id="AXC10783.1"/>
    </source>
</evidence>
<feature type="chain" id="PRO_5016424794" evidence="1">
    <location>
        <begin position="19"/>
        <end position="351"/>
    </location>
</feature>
<gene>
    <name evidence="2" type="ORF">ACPOL_1437</name>
</gene>
<dbReference type="InterPro" id="IPR011964">
    <property type="entry name" value="YVTN_b-propeller_repeat"/>
</dbReference>
<accession>A0A2Z5FV69</accession>
<keyword evidence="2" id="KW-0176">Collagen</keyword>
<organism evidence="2 3">
    <name type="scientific">Acidisarcina polymorpha</name>
    <dbReference type="NCBI Taxonomy" id="2211140"/>
    <lineage>
        <taxon>Bacteria</taxon>
        <taxon>Pseudomonadati</taxon>
        <taxon>Acidobacteriota</taxon>
        <taxon>Terriglobia</taxon>
        <taxon>Terriglobales</taxon>
        <taxon>Acidobacteriaceae</taxon>
        <taxon>Acidisarcina</taxon>
    </lineage>
</organism>
<dbReference type="PANTHER" id="PTHR47197:SF3">
    <property type="entry name" value="DIHYDRO-HEME D1 DEHYDROGENASE"/>
    <property type="match status" value="1"/>
</dbReference>
<sequence>MKFARISRLLGRSFAVLAAVVSLQGNCMLAAAQAGTYHVEQTWKLGGDGGWDYLKVDEAAHLLYITRGARVMVVDLQSGKVLGEITGLQGTHGVAFDSAGKLGYISDGGAGMVRVFDRATRQVVNSVPVGKNPDAILYEPTKKYVFAFNGRSNDASVIDTSSNQVIATIPLSGKPEFAQTDGKGTVFVNIEDKNDLVRIDAATLKVTATWPLAPCESPSGLAIDPAKRRLFSVCDGKKMAITDADSGKVVATPEIGDGPDAAGFDSQRALAFSSNGEGTLTIVHQDSADSYSVLQTVPTKRGARTMALDPSTGKVYLVTADFGPKPTPTADNPRPRPAILPGTFSVIVVSP</sequence>
<dbReference type="InterPro" id="IPR015943">
    <property type="entry name" value="WD40/YVTN_repeat-like_dom_sf"/>
</dbReference>
<dbReference type="Gene3D" id="2.130.10.10">
    <property type="entry name" value="YVTN repeat-like/Quinoprotein amine dehydrogenase"/>
    <property type="match status" value="2"/>
</dbReference>
<dbReference type="KEGG" id="abas:ACPOL_1437"/>
<name>A0A2Z5FV69_9BACT</name>
<feature type="signal peptide" evidence="1">
    <location>
        <begin position="1"/>
        <end position="18"/>
    </location>
</feature>
<dbReference type="EMBL" id="CP030840">
    <property type="protein sequence ID" value="AXC10783.1"/>
    <property type="molecule type" value="Genomic_DNA"/>
</dbReference>
<evidence type="ECO:0000313" key="3">
    <source>
        <dbReference type="Proteomes" id="UP000253606"/>
    </source>
</evidence>
<dbReference type="NCBIfam" id="TIGR02276">
    <property type="entry name" value="beta_rpt_yvtn"/>
    <property type="match status" value="1"/>
</dbReference>
<keyword evidence="1" id="KW-0732">Signal</keyword>
<dbReference type="Proteomes" id="UP000253606">
    <property type="component" value="Chromosome"/>
</dbReference>